<proteinExistence type="predicted"/>
<sequence>MILCHARRNADLRGVRLRRCDRGFALALQAGWLRSYPQSAHLLREEAAAWQKTASPLALV</sequence>
<name>A0A7X6DD31_9BURK</name>
<evidence type="ECO:0000313" key="2">
    <source>
        <dbReference type="Proteomes" id="UP000521868"/>
    </source>
</evidence>
<dbReference type="EMBL" id="VTOX01000001">
    <property type="protein sequence ID" value="NKE64912.1"/>
    <property type="molecule type" value="Genomic_DNA"/>
</dbReference>
<protein>
    <submittedName>
        <fullName evidence="1">Uncharacterized protein</fullName>
    </submittedName>
</protein>
<keyword evidence="2" id="KW-1185">Reference proteome</keyword>
<evidence type="ECO:0000313" key="1">
    <source>
        <dbReference type="EMBL" id="NKE64912.1"/>
    </source>
</evidence>
<accession>A0A7X6DD31</accession>
<reference evidence="1 2" key="1">
    <citation type="journal article" date="2020" name="Nature">
        <title>Bacterial chemolithoautotrophy via manganese oxidation.</title>
        <authorList>
            <person name="Yu H."/>
            <person name="Leadbetter J.R."/>
        </authorList>
    </citation>
    <scope>NUCLEOTIDE SEQUENCE [LARGE SCALE GENOMIC DNA]</scope>
    <source>
        <strain evidence="1 2">RBP-1</strain>
    </source>
</reference>
<comment type="caution">
    <text evidence="1">The sequence shown here is derived from an EMBL/GenBank/DDBJ whole genome shotgun (WGS) entry which is preliminary data.</text>
</comment>
<organism evidence="1 2">
    <name type="scientific">Ramlibacter lithotrophicus</name>
    <dbReference type="NCBI Taxonomy" id="2606681"/>
    <lineage>
        <taxon>Bacteria</taxon>
        <taxon>Pseudomonadati</taxon>
        <taxon>Pseudomonadota</taxon>
        <taxon>Betaproteobacteria</taxon>
        <taxon>Burkholderiales</taxon>
        <taxon>Comamonadaceae</taxon>
        <taxon>Ramlibacter</taxon>
    </lineage>
</organism>
<gene>
    <name evidence="1" type="ORF">RAMLITH_03690</name>
</gene>
<dbReference type="AlphaFoldDB" id="A0A7X6DD31"/>
<dbReference type="Proteomes" id="UP000521868">
    <property type="component" value="Unassembled WGS sequence"/>
</dbReference>